<keyword evidence="2" id="KW-0479">Metal-binding</keyword>
<dbReference type="PANTHER" id="PTHR30149">
    <property type="entry name" value="HYDROGENASE PROTEIN ASSEMBLY PROTEIN HYPD"/>
    <property type="match status" value="1"/>
</dbReference>
<evidence type="ECO:0000313" key="5">
    <source>
        <dbReference type="Proteomes" id="UP001596989"/>
    </source>
</evidence>
<dbReference type="Gene3D" id="6.10.20.100">
    <property type="match status" value="1"/>
</dbReference>
<evidence type="ECO:0000256" key="1">
    <source>
        <dbReference type="ARBA" id="ARBA00007888"/>
    </source>
</evidence>
<reference evidence="5" key="1">
    <citation type="journal article" date="2019" name="Int. J. Syst. Evol. Microbiol.">
        <title>The Global Catalogue of Microorganisms (GCM) 10K type strain sequencing project: providing services to taxonomists for standard genome sequencing and annotation.</title>
        <authorList>
            <consortium name="The Broad Institute Genomics Platform"/>
            <consortium name="The Broad Institute Genome Sequencing Center for Infectious Disease"/>
            <person name="Wu L."/>
            <person name="Ma J."/>
        </authorList>
    </citation>
    <scope>NUCLEOTIDE SEQUENCE [LARGE SCALE GENOMIC DNA]</scope>
    <source>
        <strain evidence="5">CCUG 59129</strain>
    </source>
</reference>
<dbReference type="Proteomes" id="UP001596989">
    <property type="component" value="Unassembled WGS sequence"/>
</dbReference>
<accession>A0ABW3HNC9</accession>
<evidence type="ECO:0000313" key="4">
    <source>
        <dbReference type="EMBL" id="MFD0959028.1"/>
    </source>
</evidence>
<name>A0ABW3HNC9_9BACL</name>
<dbReference type="PANTHER" id="PTHR30149:SF0">
    <property type="entry name" value="HYDROGENASE MATURATION FACTOR HYPD"/>
    <property type="match status" value="1"/>
</dbReference>
<dbReference type="InterPro" id="IPR042244">
    <property type="entry name" value="HypD_2_sf"/>
</dbReference>
<sequence>MNLWMKHRDAANSKELYRLIEPYLRRNCARVGRKLRFMEVCGTHSVAFSKTGVRDLLAPYVELISGPGCPVCVTDQQDIDQMIAYAGQKDVIVATFGDMLCVPGSRSTLERERAKGADVRVVNSASQAVRLAEEFPSRDVVFLGVGFETTAPGVALTLKEAALKGLRNYYVYSAHKRTPPALDSLLSDESHRLDGFILPGHVSVIIGRNGWSHLEKRNVPAVIGGFDPMDLLLSIGILTRDLERKRRTVRNLYPRVVTQEGSRTAQQLLSQCFEVIDAPWRGFGSLQQSGYALHRNYAAYDASIHIEAAVSMPTVIKGCRCGEIVKGKESPFDCKLFGKACTPVQPLGPCMVSSEGTCSTYFRYERTKKRNA</sequence>
<evidence type="ECO:0000256" key="3">
    <source>
        <dbReference type="ARBA" id="ARBA00023004"/>
    </source>
</evidence>
<dbReference type="EMBL" id="JBHTJZ010000005">
    <property type="protein sequence ID" value="MFD0959028.1"/>
    <property type="molecule type" value="Genomic_DNA"/>
</dbReference>
<dbReference type="InterPro" id="IPR002780">
    <property type="entry name" value="Hyd_form_HypD"/>
</dbReference>
<dbReference type="PIRSF" id="PIRSF005622">
    <property type="entry name" value="Hydrgn_mat_hypD"/>
    <property type="match status" value="1"/>
</dbReference>
<protein>
    <submittedName>
        <fullName evidence="4">Hydrogenase formation protein HypD</fullName>
    </submittedName>
</protein>
<keyword evidence="5" id="KW-1185">Reference proteome</keyword>
<comment type="caution">
    <text evidence="4">The sequence shown here is derived from an EMBL/GenBank/DDBJ whole genome shotgun (WGS) entry which is preliminary data.</text>
</comment>
<dbReference type="Pfam" id="PF01924">
    <property type="entry name" value="HypD"/>
    <property type="match status" value="1"/>
</dbReference>
<dbReference type="Gene3D" id="3.40.50.11740">
    <property type="entry name" value="HypD, alpha/beta domain 2"/>
    <property type="match status" value="2"/>
</dbReference>
<organism evidence="4 5">
    <name type="scientific">Paenibacillus chungangensis</name>
    <dbReference type="NCBI Taxonomy" id="696535"/>
    <lineage>
        <taxon>Bacteria</taxon>
        <taxon>Bacillati</taxon>
        <taxon>Bacillota</taxon>
        <taxon>Bacilli</taxon>
        <taxon>Bacillales</taxon>
        <taxon>Paenibacillaceae</taxon>
        <taxon>Paenibacillus</taxon>
    </lineage>
</organism>
<comment type="similarity">
    <text evidence="1">Belongs to the HypD family.</text>
</comment>
<gene>
    <name evidence="4" type="primary">hypD</name>
    <name evidence="4" type="ORF">ACFQ2I_06440</name>
</gene>
<dbReference type="InterPro" id="IPR042243">
    <property type="entry name" value="HypD_1"/>
</dbReference>
<dbReference type="NCBIfam" id="TIGR00075">
    <property type="entry name" value="hypD"/>
    <property type="match status" value="1"/>
</dbReference>
<proteinExistence type="inferred from homology"/>
<evidence type="ECO:0000256" key="2">
    <source>
        <dbReference type="ARBA" id="ARBA00022723"/>
    </source>
</evidence>
<keyword evidence="3" id="KW-0408">Iron</keyword>
<dbReference type="RefSeq" id="WP_377562863.1">
    <property type="nucleotide sequence ID" value="NZ_JBHTJZ010000005.1"/>
</dbReference>